<dbReference type="InParanoid" id="A9USX8"/>
<dbReference type="InterPro" id="IPR001806">
    <property type="entry name" value="Small_GTPase"/>
</dbReference>
<evidence type="ECO:0000256" key="2">
    <source>
        <dbReference type="ARBA" id="ARBA00023134"/>
    </source>
</evidence>
<dbReference type="InterPro" id="IPR003578">
    <property type="entry name" value="Small_GTPase_Rho"/>
</dbReference>
<dbReference type="STRING" id="81824.A9USX8"/>
<evidence type="ECO:0008006" key="6">
    <source>
        <dbReference type="Google" id="ProtNLM"/>
    </source>
</evidence>
<dbReference type="RefSeq" id="XP_001743567.1">
    <property type="nucleotide sequence ID" value="XM_001743515.1"/>
</dbReference>
<protein>
    <recommendedName>
        <fullName evidence="6">Rho GTPase</fullName>
    </recommendedName>
</protein>
<proteinExistence type="predicted"/>
<organism evidence="4 5">
    <name type="scientific">Monosiga brevicollis</name>
    <name type="common">Choanoflagellate</name>
    <dbReference type="NCBI Taxonomy" id="81824"/>
    <lineage>
        <taxon>Eukaryota</taxon>
        <taxon>Choanoflagellata</taxon>
        <taxon>Craspedida</taxon>
        <taxon>Salpingoecidae</taxon>
        <taxon>Monosiga</taxon>
    </lineage>
</organism>
<gene>
    <name evidence="4" type="ORF">MONBRDRAFT_23278</name>
</gene>
<evidence type="ECO:0000256" key="3">
    <source>
        <dbReference type="SAM" id="MobiDB-lite"/>
    </source>
</evidence>
<dbReference type="GeneID" id="5888826"/>
<dbReference type="Gene3D" id="3.40.50.300">
    <property type="entry name" value="P-loop containing nucleotide triphosphate hydrolases"/>
    <property type="match status" value="1"/>
</dbReference>
<name>A9USX8_MONBE</name>
<reference evidence="4 5" key="1">
    <citation type="journal article" date="2008" name="Nature">
        <title>The genome of the choanoflagellate Monosiga brevicollis and the origin of metazoans.</title>
        <authorList>
            <consortium name="JGI Sequencing"/>
            <person name="King N."/>
            <person name="Westbrook M.J."/>
            <person name="Young S.L."/>
            <person name="Kuo A."/>
            <person name="Abedin M."/>
            <person name="Chapman J."/>
            <person name="Fairclough S."/>
            <person name="Hellsten U."/>
            <person name="Isogai Y."/>
            <person name="Letunic I."/>
            <person name="Marr M."/>
            <person name="Pincus D."/>
            <person name="Putnam N."/>
            <person name="Rokas A."/>
            <person name="Wright K.J."/>
            <person name="Zuzow R."/>
            <person name="Dirks W."/>
            <person name="Good M."/>
            <person name="Goodstein D."/>
            <person name="Lemons D."/>
            <person name="Li W."/>
            <person name="Lyons J.B."/>
            <person name="Morris A."/>
            <person name="Nichols S."/>
            <person name="Richter D.J."/>
            <person name="Salamov A."/>
            <person name="Bork P."/>
            <person name="Lim W.A."/>
            <person name="Manning G."/>
            <person name="Miller W.T."/>
            <person name="McGinnis W."/>
            <person name="Shapiro H."/>
            <person name="Tjian R."/>
            <person name="Grigoriev I.V."/>
            <person name="Rokhsar D."/>
        </authorList>
    </citation>
    <scope>NUCLEOTIDE SEQUENCE [LARGE SCALE GENOMIC DNA]</scope>
    <source>
        <strain evidence="5">MX1 / ATCC 50154</strain>
    </source>
</reference>
<dbReference type="SMART" id="SM00174">
    <property type="entry name" value="RHO"/>
    <property type="match status" value="1"/>
</dbReference>
<dbReference type="KEGG" id="mbr:MONBRDRAFT_23278"/>
<feature type="region of interest" description="Disordered" evidence="3">
    <location>
        <begin position="167"/>
        <end position="188"/>
    </location>
</feature>
<feature type="compositionally biased region" description="Polar residues" evidence="3">
    <location>
        <begin position="172"/>
        <end position="187"/>
    </location>
</feature>
<accession>A9USX8</accession>
<dbReference type="Pfam" id="PF00071">
    <property type="entry name" value="Ras"/>
    <property type="match status" value="1"/>
</dbReference>
<dbReference type="SUPFAM" id="SSF52540">
    <property type="entry name" value="P-loop containing nucleoside triphosphate hydrolases"/>
    <property type="match status" value="1"/>
</dbReference>
<dbReference type="InterPro" id="IPR027417">
    <property type="entry name" value="P-loop_NTPase"/>
</dbReference>
<dbReference type="GO" id="GO:0007264">
    <property type="term" value="P:small GTPase-mediated signal transduction"/>
    <property type="evidence" value="ECO:0007669"/>
    <property type="project" value="InterPro"/>
</dbReference>
<dbReference type="GO" id="GO:0003924">
    <property type="term" value="F:GTPase activity"/>
    <property type="evidence" value="ECO:0007669"/>
    <property type="project" value="InterPro"/>
</dbReference>
<dbReference type="Proteomes" id="UP000001357">
    <property type="component" value="Unassembled WGS sequence"/>
</dbReference>
<dbReference type="AlphaFoldDB" id="A9USX8"/>
<dbReference type="PANTHER" id="PTHR24072">
    <property type="entry name" value="RHO FAMILY GTPASE"/>
    <property type="match status" value="1"/>
</dbReference>
<evidence type="ECO:0000256" key="1">
    <source>
        <dbReference type="ARBA" id="ARBA00022741"/>
    </source>
</evidence>
<dbReference type="EMBL" id="CH991545">
    <property type="protein sequence ID" value="EDQ91145.1"/>
    <property type="molecule type" value="Genomic_DNA"/>
</dbReference>
<evidence type="ECO:0000313" key="4">
    <source>
        <dbReference type="EMBL" id="EDQ91145.1"/>
    </source>
</evidence>
<keyword evidence="5" id="KW-1185">Reference proteome</keyword>
<sequence>MAKTVMFYVAPQQVATPPDDRKLKLTKATVQETRAVEPTLDARATLLPYGFLTPSGCNSLRKQYFLPGRVDIFLLCFAVDSRETLAHVTTRWFPEVKKLQDLCKAHGVPAPVAVLVGLKTDLRHNRDNNAVIMDYAPAVSPASGRQTAAKLGLPYVECSCRALEVQDRSDAPDSTTGLDDLPASSSGGRLAERLRQARQDIADAGETLDVASSDNDPALVLAAALATWLEAQATNAT</sequence>
<keyword evidence="2" id="KW-0342">GTP-binding</keyword>
<dbReference type="eggNOG" id="KOG0393">
    <property type="taxonomic scope" value="Eukaryota"/>
</dbReference>
<evidence type="ECO:0000313" key="5">
    <source>
        <dbReference type="Proteomes" id="UP000001357"/>
    </source>
</evidence>
<keyword evidence="1" id="KW-0547">Nucleotide-binding</keyword>
<dbReference type="GO" id="GO:0005525">
    <property type="term" value="F:GTP binding"/>
    <property type="evidence" value="ECO:0007669"/>
    <property type="project" value="UniProtKB-KW"/>
</dbReference>